<evidence type="ECO:0000256" key="7">
    <source>
        <dbReference type="SAM" id="Phobius"/>
    </source>
</evidence>
<dbReference type="EMBL" id="JBJUIK010000012">
    <property type="protein sequence ID" value="KAL3511272.1"/>
    <property type="molecule type" value="Genomic_DNA"/>
</dbReference>
<feature type="transmembrane region" description="Helical" evidence="7">
    <location>
        <begin position="274"/>
        <end position="293"/>
    </location>
</feature>
<dbReference type="GO" id="GO:0016020">
    <property type="term" value="C:membrane"/>
    <property type="evidence" value="ECO:0007669"/>
    <property type="project" value="UniProtKB-SubCell"/>
</dbReference>
<feature type="transmembrane region" description="Helical" evidence="7">
    <location>
        <begin position="40"/>
        <end position="58"/>
    </location>
</feature>
<evidence type="ECO:0000256" key="3">
    <source>
        <dbReference type="ARBA" id="ARBA00022448"/>
    </source>
</evidence>
<evidence type="ECO:0000256" key="2">
    <source>
        <dbReference type="ARBA" id="ARBA00007965"/>
    </source>
</evidence>
<dbReference type="GO" id="GO:0022857">
    <property type="term" value="F:transmembrane transporter activity"/>
    <property type="evidence" value="ECO:0007669"/>
    <property type="project" value="UniProtKB-ARBA"/>
</dbReference>
<feature type="transmembrane region" description="Helical" evidence="7">
    <location>
        <begin position="174"/>
        <end position="193"/>
    </location>
</feature>
<dbReference type="PIRSF" id="PIRSF016379">
    <property type="entry name" value="ENT"/>
    <property type="match status" value="1"/>
</dbReference>
<keyword evidence="6 7" id="KW-0472">Membrane</keyword>
<evidence type="ECO:0000256" key="1">
    <source>
        <dbReference type="ARBA" id="ARBA00004141"/>
    </source>
</evidence>
<feature type="transmembrane region" description="Helical" evidence="7">
    <location>
        <begin position="305"/>
        <end position="322"/>
    </location>
</feature>
<evidence type="ECO:0000313" key="9">
    <source>
        <dbReference type="Proteomes" id="UP001630127"/>
    </source>
</evidence>
<keyword evidence="5 7" id="KW-1133">Transmembrane helix</keyword>
<proteinExistence type="inferred from homology"/>
<evidence type="ECO:0000256" key="4">
    <source>
        <dbReference type="ARBA" id="ARBA00022692"/>
    </source>
</evidence>
<accession>A0ABD2YVC8</accession>
<feature type="transmembrane region" description="Helical" evidence="7">
    <location>
        <begin position="334"/>
        <end position="353"/>
    </location>
</feature>
<dbReference type="PANTHER" id="PTHR10332">
    <property type="entry name" value="EQUILIBRATIVE NUCLEOSIDE TRANSPORTER"/>
    <property type="match status" value="1"/>
</dbReference>
<dbReference type="InterPro" id="IPR002259">
    <property type="entry name" value="Eqnu_transpt"/>
</dbReference>
<dbReference type="PANTHER" id="PTHR10332:SF10">
    <property type="entry name" value="EQUILIBRATIVE NUCLEOSIDE TRANSPORTER 4"/>
    <property type="match status" value="1"/>
</dbReference>
<comment type="similarity">
    <text evidence="2">Belongs to the SLC29A/ENT transporter (TC 2.A.57) family.</text>
</comment>
<feature type="transmembrane region" description="Helical" evidence="7">
    <location>
        <begin position="78"/>
        <end position="97"/>
    </location>
</feature>
<feature type="transmembrane region" description="Helical" evidence="7">
    <location>
        <begin position="140"/>
        <end position="162"/>
    </location>
</feature>
<dbReference type="AlphaFoldDB" id="A0ABD2YVC8"/>
<evidence type="ECO:0000256" key="6">
    <source>
        <dbReference type="ARBA" id="ARBA00023136"/>
    </source>
</evidence>
<gene>
    <name evidence="8" type="ORF">ACH5RR_030673</name>
</gene>
<name>A0ABD2YVC8_9GENT</name>
<organism evidence="8 9">
    <name type="scientific">Cinchona calisaya</name>
    <dbReference type="NCBI Taxonomy" id="153742"/>
    <lineage>
        <taxon>Eukaryota</taxon>
        <taxon>Viridiplantae</taxon>
        <taxon>Streptophyta</taxon>
        <taxon>Embryophyta</taxon>
        <taxon>Tracheophyta</taxon>
        <taxon>Spermatophyta</taxon>
        <taxon>Magnoliopsida</taxon>
        <taxon>eudicotyledons</taxon>
        <taxon>Gunneridae</taxon>
        <taxon>Pentapetalae</taxon>
        <taxon>asterids</taxon>
        <taxon>lamiids</taxon>
        <taxon>Gentianales</taxon>
        <taxon>Rubiaceae</taxon>
        <taxon>Cinchonoideae</taxon>
        <taxon>Cinchoneae</taxon>
        <taxon>Cinchona</taxon>
    </lineage>
</organism>
<evidence type="ECO:0000313" key="8">
    <source>
        <dbReference type="EMBL" id="KAL3511272.1"/>
    </source>
</evidence>
<evidence type="ECO:0000256" key="5">
    <source>
        <dbReference type="ARBA" id="ARBA00022989"/>
    </source>
</evidence>
<feature type="transmembrane region" description="Helical" evidence="7">
    <location>
        <begin position="401"/>
        <end position="424"/>
    </location>
</feature>
<reference evidence="8 9" key="1">
    <citation type="submission" date="2024-11" db="EMBL/GenBank/DDBJ databases">
        <title>A near-complete genome assembly of Cinchona calisaya.</title>
        <authorList>
            <person name="Lian D.C."/>
            <person name="Zhao X.W."/>
            <person name="Wei L."/>
        </authorList>
    </citation>
    <scope>NUCLEOTIDE SEQUENCE [LARGE SCALE GENOMIC DNA]</scope>
    <source>
        <tissue evidence="8">Nenye</tissue>
    </source>
</reference>
<keyword evidence="4 7" id="KW-0812">Transmembrane</keyword>
<comment type="caution">
    <text evidence="8">The sequence shown here is derived from an EMBL/GenBank/DDBJ whole genome shotgun (WGS) entry which is preliminary data.</text>
</comment>
<keyword evidence="9" id="KW-1185">Reference proteome</keyword>
<feature type="transmembrane region" description="Helical" evidence="7">
    <location>
        <begin position="208"/>
        <end position="226"/>
    </location>
</feature>
<feature type="transmembrane region" description="Helical" evidence="7">
    <location>
        <begin position="365"/>
        <end position="389"/>
    </location>
</feature>
<comment type="subcellular location">
    <subcellularLocation>
        <location evidence="1">Membrane</location>
        <topology evidence="1">Multi-pass membrane protein</topology>
    </subcellularLocation>
</comment>
<feature type="transmembrane region" description="Helical" evidence="7">
    <location>
        <begin position="109"/>
        <end position="128"/>
    </location>
</feature>
<sequence length="425" mass="46758">MATSDVEANYHNEDFESATRLLIPKTSSEDPNIPKDTFHLAYIVHCTLGAGYILPWNAFVTAVDYFSYLYPEAPVDRLFAVVYMIVGLICLVLILVFSHKSTSLVRINVGLGLFVVALLVVPIIDVFYVKGRVGVYGGYYVTVCLVGICGIANALVQGSIIGSAGELHKRYMQAVVAGTGVSGLVVALLRLLTKAVYPQDTQGLRNSANLFFTVAIIMMVLCIICYNSGHKLPIIKYYNSLKTQAINHEKEEKGDLTIQLWISTLCDTFGTIKWYAFSAGMICVVTICIYPGYITEDVHSKIFKAWYSIFLITGFNVLDMIGKCITSICLIENAKFAIGGSFARVLFLPLFYGCMHGPRFFRTEIPVSILTCLLGFTNGYFTSAVLILGPKTVELQRAETAGIVLVLFLIIGQAIGSVISWSWVI</sequence>
<dbReference type="GO" id="GO:0015858">
    <property type="term" value="P:nucleoside transport"/>
    <property type="evidence" value="ECO:0007669"/>
    <property type="project" value="UniProtKB-ARBA"/>
</dbReference>
<dbReference type="Proteomes" id="UP001630127">
    <property type="component" value="Unassembled WGS sequence"/>
</dbReference>
<protein>
    <submittedName>
        <fullName evidence="8">Uncharacterized protein</fullName>
    </submittedName>
</protein>
<dbReference type="Pfam" id="PF01733">
    <property type="entry name" value="Nucleoside_tran"/>
    <property type="match status" value="1"/>
</dbReference>
<keyword evidence="3" id="KW-0813">Transport</keyword>